<dbReference type="AlphaFoldDB" id="A0A6C0DMU6"/>
<reference evidence="1" key="1">
    <citation type="journal article" date="2020" name="Nature">
        <title>Giant virus diversity and host interactions through global metagenomics.</title>
        <authorList>
            <person name="Schulz F."/>
            <person name="Roux S."/>
            <person name="Paez-Espino D."/>
            <person name="Jungbluth S."/>
            <person name="Walsh D.A."/>
            <person name="Denef V.J."/>
            <person name="McMahon K.D."/>
            <person name="Konstantinidis K.T."/>
            <person name="Eloe-Fadrosh E.A."/>
            <person name="Kyrpides N.C."/>
            <person name="Woyke T."/>
        </authorList>
    </citation>
    <scope>NUCLEOTIDE SEQUENCE</scope>
    <source>
        <strain evidence="1">GVMAG-M-3300023174-30</strain>
    </source>
</reference>
<protein>
    <recommendedName>
        <fullName evidence="2">Rho termination factor N-terminal domain-containing protein</fullName>
    </recommendedName>
</protein>
<name>A0A6C0DMU6_9ZZZZ</name>
<accession>A0A6C0DMU6</accession>
<evidence type="ECO:0008006" key="2">
    <source>
        <dbReference type="Google" id="ProtNLM"/>
    </source>
</evidence>
<evidence type="ECO:0000313" key="1">
    <source>
        <dbReference type="EMBL" id="QHT17540.1"/>
    </source>
</evidence>
<organism evidence="1">
    <name type="scientific">viral metagenome</name>
    <dbReference type="NCBI Taxonomy" id="1070528"/>
    <lineage>
        <taxon>unclassified sequences</taxon>
        <taxon>metagenomes</taxon>
        <taxon>organismal metagenomes</taxon>
    </lineage>
</organism>
<sequence>MEIRCEPYELLINDKNIINCIICNNLLIKEIKEGSYLINDCGYCRYSDRPFVIGSSSLYNHYPEGCTCEYGKKEFLYIICNICKFPKCNKCGIKINNCISKCNNCEKILEKNKFNEKWNISNPIEKLNMYGIIKLKKLAKMKNLKGYSKYNKNELIEKLKLLVNDNDFPIK</sequence>
<dbReference type="EMBL" id="MN739643">
    <property type="protein sequence ID" value="QHT17540.1"/>
    <property type="molecule type" value="Genomic_DNA"/>
</dbReference>
<proteinExistence type="predicted"/>